<dbReference type="OrthoDB" id="5855429at2759"/>
<feature type="active site" evidence="14 17">
    <location>
        <position position="417"/>
    </location>
</feature>
<comment type="cofactor">
    <cofactor evidence="15">
        <name>Zn(2+)</name>
        <dbReference type="ChEBI" id="CHEBI:29105"/>
    </cofactor>
    <text evidence="15">Binds 1 zinc ion per subunit.</text>
</comment>
<dbReference type="Gene3D" id="3.40.390.10">
    <property type="entry name" value="Collagenase (Catalytic Domain)"/>
    <property type="match status" value="1"/>
</dbReference>
<dbReference type="GO" id="GO:0006508">
    <property type="term" value="P:proteolysis"/>
    <property type="evidence" value="ECO:0007669"/>
    <property type="project" value="UniProtKB-KW"/>
</dbReference>
<dbReference type="Pfam" id="PF01421">
    <property type="entry name" value="Reprolysin"/>
    <property type="match status" value="1"/>
</dbReference>
<dbReference type="InterPro" id="IPR013273">
    <property type="entry name" value="ADAMTS/ADAMTS-like"/>
</dbReference>
<feature type="compositionally biased region" description="Basic and acidic residues" evidence="18">
    <location>
        <begin position="1363"/>
        <end position="1373"/>
    </location>
</feature>
<dbReference type="Gene3D" id="2.60.120.830">
    <property type="match status" value="1"/>
</dbReference>
<dbReference type="Pfam" id="PF19030">
    <property type="entry name" value="TSP1_ADAMTS"/>
    <property type="match status" value="3"/>
</dbReference>
<dbReference type="InterPro" id="IPR001590">
    <property type="entry name" value="Peptidase_M12B"/>
</dbReference>
<dbReference type="PROSITE" id="PS50215">
    <property type="entry name" value="ADAM_MEPRO"/>
    <property type="match status" value="1"/>
</dbReference>
<keyword evidence="8" id="KW-0378">Hydrolase</keyword>
<evidence type="ECO:0000256" key="3">
    <source>
        <dbReference type="ARBA" id="ARBA00022530"/>
    </source>
</evidence>
<dbReference type="Gene3D" id="3.40.1620.60">
    <property type="match status" value="1"/>
</dbReference>
<feature type="binding site" evidence="15">
    <location>
        <position position="473"/>
    </location>
    <ligand>
        <name>Ca(2+)</name>
        <dbReference type="ChEBI" id="CHEBI:29108"/>
        <label>1</label>
    </ligand>
</feature>
<feature type="binding site" evidence="15">
    <location>
        <position position="476"/>
    </location>
    <ligand>
        <name>Ca(2+)</name>
        <dbReference type="ChEBI" id="CHEBI:29108"/>
        <label>2</label>
    </ligand>
</feature>
<dbReference type="InterPro" id="IPR010909">
    <property type="entry name" value="PLAC"/>
</dbReference>
<keyword evidence="3" id="KW-0272">Extracellular matrix</keyword>
<dbReference type="OMA" id="DGEMNNC"/>
<keyword evidence="7" id="KW-0677">Repeat</keyword>
<gene>
    <name evidence="22" type="primary">LOC101061361</name>
</gene>
<dbReference type="InterPro" id="IPR024079">
    <property type="entry name" value="MetalloPept_cat_dom_sf"/>
</dbReference>
<sequence>MERIRPGLLITVVFLSLKFSRSVYITDDTDSLHQVLSEFSVVHPVRTNSEGHFLSTSVTGSQKRHAHPEEDVKTHPGTRVRNRRQTQADAPFKHEPPPIWQEESKRGSAEEEELFYNVTVFGHELHLRLHPNTHLVAPRATMEWWEESGRKSSQPIQDTHCFYTGEVSNVEDTSVAISNCDGLAGMIRMGHEEFFIEPLNQRSAAGGEEEEEGEGRKHVVYRSTAVIKKPPAVNQSMDDFHRGPLLGSLNLNQGVLESKTSSARRRRYIEEAELFNIEVLLAVDYSVHLFHGREHIQKYLLTFMNIVNEIYQDHSLGANINIVLVKIIALSASKSLEIISLGNPQKSLENVCGWSYLLHREQNHAEQHDHTIYLSRQEFGPSGMQGYAPVTGMCQLHQSCVLVIDDGFTSAFVAAHETGHVLGMEHDGEANNCIDDVPLGSIMSPRVQATFYRYHWSRCSWMELHKYLHTYDCLRDDPFYYDWPVLPQLPGFQYTMDQQCHFDFGPGYSLCTAYTTHDPCKQLWCSDYHNPFYCKTKKGPPLDGTKCAPGKHCYKGVCTKLTPDMLRQDGHWGSWSPDSSCSRTCGGGVTFRTRRCDNPAPANGGRTCFGNSYEFQLCNREECPPLSDFREDQCKVWNPFYEHEGKKHHWLPYQHPDPDERCRLYCQSKETSEVVFMNKMVHDGTPCSYDDPYSVCFQGECEHIGCDGQIASDKQEDRCGVCGGDNSSCKIVKGNFTRSAKKQGYLKILEIPKGARHLLIQEFKGTPQILALKNQETDHLFLNNEDELPESRVVIEMGAAWEYSNKENQESIQTRGPLKYGVLLMVHSHGESKVTVSYKYIIQNRLQSSLESNLVQEDTIQYEWALKKWSHCSKPCGGGKQYTRFGCRRKSDGKMVHRMFCANINKPRAISRNCNTNTCISPRWVTGEWEDCSASCGQTGWQRRWVSCQQAHSTGQQQRSVPSSLCKDNRPVGKRACNRLSCPPSWRAGPWTPCSVSCGNGTQERQVMCSSPQVPVQNCTGSRPITIRNCHAPPCSGDQKNSIIQWLSRSNTDQPTANISSRQRCRADRSVFCRMEALNRYCSNPGYRQMCCKSCSKVNISNSNWENPSNSSNSNSTGKIPTITRALVSTVESMTSRSSLLEPGRILTTSSLSFNVTPPPTSGSSTSFIYVDYDNYDEYSSYDDPPAPRGVVTTTTMAASTNTTLGHQVETALPRSIKSKTTTTTEPLTNVGVPSEGHTVPVKISTVPDSYTTVSVGPDDIIAATSSPNTTSSGTQPQAPINLTTIEPTATSSPPSFLTLPKKDNSVDEVSYRIVGLDGDKSKGQQSYFVPRMPPVRERTQNKRIQQLLNEKRRQGVLRGSSRTKESRTGVRL</sequence>
<comment type="caution">
    <text evidence="17">Lacks conserved residue(s) required for the propagation of feature annotation.</text>
</comment>
<feature type="binding site" evidence="15 17">
    <location>
        <position position="420"/>
    </location>
    <ligand>
        <name>Zn(2+)</name>
        <dbReference type="ChEBI" id="CHEBI:29105"/>
        <note>catalytic</note>
    </ligand>
</feature>
<reference evidence="22" key="2">
    <citation type="submission" date="2025-08" db="UniProtKB">
        <authorList>
            <consortium name="Ensembl"/>
        </authorList>
    </citation>
    <scope>IDENTIFICATION</scope>
</reference>
<keyword evidence="5 15" id="KW-0479">Metal-binding</keyword>
<evidence type="ECO:0000256" key="10">
    <source>
        <dbReference type="ARBA" id="ARBA00023049"/>
    </source>
</evidence>
<evidence type="ECO:0000313" key="22">
    <source>
        <dbReference type="Ensembl" id="ENSTRUP00000084478.1"/>
    </source>
</evidence>
<feature type="disulfide bond" evidence="16">
    <location>
        <begin position="581"/>
        <end position="618"/>
    </location>
</feature>
<dbReference type="GO" id="GO:0031012">
    <property type="term" value="C:extracellular matrix"/>
    <property type="evidence" value="ECO:0007669"/>
    <property type="project" value="TreeGrafter"/>
</dbReference>
<dbReference type="InterPro" id="IPR002870">
    <property type="entry name" value="Peptidase_M12B_N"/>
</dbReference>
<dbReference type="GeneID" id="101061361"/>
<dbReference type="InterPro" id="IPR050439">
    <property type="entry name" value="ADAMTS_ADAMTS-like"/>
</dbReference>
<dbReference type="SUPFAM" id="SSF82895">
    <property type="entry name" value="TSP-1 type 1 repeat"/>
    <property type="match status" value="4"/>
</dbReference>
<dbReference type="FunFam" id="3.40.1620.60:FF:000001">
    <property type="entry name" value="A disintegrin and metalloproteinase with thrombospondin motifs 3"/>
    <property type="match status" value="1"/>
</dbReference>
<keyword evidence="15" id="KW-0106">Calcium</keyword>
<keyword evidence="13" id="KW-0325">Glycoprotein</keyword>
<keyword evidence="9 15" id="KW-0862">Zinc</keyword>
<name>A0A674PFR1_TAKRU</name>
<evidence type="ECO:0000256" key="7">
    <source>
        <dbReference type="ARBA" id="ARBA00022737"/>
    </source>
</evidence>
<feature type="disulfide bond" evidence="16">
    <location>
        <begin position="511"/>
        <end position="534"/>
    </location>
</feature>
<dbReference type="PANTHER" id="PTHR13723:SF141">
    <property type="entry name" value="A DISINTEGRIN AND METALLOPROTEINASE WITH THROMBOSPONDIN MOTIFS 2"/>
    <property type="match status" value="1"/>
</dbReference>
<evidence type="ECO:0000256" key="2">
    <source>
        <dbReference type="ARBA" id="ARBA00022525"/>
    </source>
</evidence>
<feature type="binding site" evidence="15">
    <location>
        <position position="278"/>
    </location>
    <ligand>
        <name>Ca(2+)</name>
        <dbReference type="ChEBI" id="CHEBI:29108"/>
        <label>1</label>
    </ligand>
</feature>
<evidence type="ECO:0000256" key="17">
    <source>
        <dbReference type="PROSITE-ProRule" id="PRU00276"/>
    </source>
</evidence>
<evidence type="ECO:0000259" key="20">
    <source>
        <dbReference type="PROSITE" id="PS50215"/>
    </source>
</evidence>
<feature type="disulfide bond" evidence="16">
    <location>
        <begin position="585"/>
        <end position="623"/>
    </location>
</feature>
<dbReference type="Pfam" id="PF05986">
    <property type="entry name" value="ADAMTS_spacer1"/>
    <property type="match status" value="1"/>
</dbReference>
<dbReference type="PANTHER" id="PTHR13723">
    <property type="entry name" value="ADAMTS A DISINTEGRIN AND METALLOPROTEASE WITH THROMBOSPONDIN MOTIFS PROTEASE"/>
    <property type="match status" value="1"/>
</dbReference>
<feature type="disulfide bond" evidence="16">
    <location>
        <begin position="520"/>
        <end position="553"/>
    </location>
</feature>
<feature type="signal peptide" evidence="19">
    <location>
        <begin position="1"/>
        <end position="22"/>
    </location>
</feature>
<evidence type="ECO:0000256" key="4">
    <source>
        <dbReference type="ARBA" id="ARBA00022670"/>
    </source>
</evidence>
<keyword evidence="6 19" id="KW-0732">Signal</keyword>
<dbReference type="PROSITE" id="PS50900">
    <property type="entry name" value="PLAC"/>
    <property type="match status" value="1"/>
</dbReference>
<dbReference type="Pfam" id="PF19236">
    <property type="entry name" value="ADAMTS_CR_3"/>
    <property type="match status" value="1"/>
</dbReference>
<reference evidence="22" key="3">
    <citation type="submission" date="2025-09" db="UniProtKB">
        <authorList>
            <consortium name="Ensembl"/>
        </authorList>
    </citation>
    <scope>IDENTIFICATION</scope>
</reference>
<feature type="region of interest" description="Disordered" evidence="18">
    <location>
        <begin position="57"/>
        <end position="106"/>
    </location>
</feature>
<dbReference type="Ensembl" id="ENSTRUT00000089325.1">
    <property type="protein sequence ID" value="ENSTRUP00000084478.1"/>
    <property type="gene ID" value="ENSTRUG00000030704.1"/>
</dbReference>
<evidence type="ECO:0000256" key="15">
    <source>
        <dbReference type="PIRSR" id="PIRSR613273-2"/>
    </source>
</evidence>
<evidence type="ECO:0000256" key="9">
    <source>
        <dbReference type="ARBA" id="ARBA00022833"/>
    </source>
</evidence>
<feature type="disulfide bond" evidence="16">
    <location>
        <begin position="352"/>
        <end position="400"/>
    </location>
</feature>
<dbReference type="InterPro" id="IPR045371">
    <property type="entry name" value="ADAMTS_CR_3"/>
</dbReference>
<dbReference type="Pfam" id="PF01562">
    <property type="entry name" value="Pep_M12B_propep"/>
    <property type="match status" value="1"/>
</dbReference>
<dbReference type="CDD" id="cd04273">
    <property type="entry name" value="ZnMc_ADAMTS_like"/>
    <property type="match status" value="1"/>
</dbReference>
<evidence type="ECO:0000256" key="16">
    <source>
        <dbReference type="PIRSR" id="PIRSR613273-3"/>
    </source>
</evidence>
<feature type="binding site" evidence="15">
    <location>
        <position position="278"/>
    </location>
    <ligand>
        <name>Ca(2+)</name>
        <dbReference type="ChEBI" id="CHEBI:29108"/>
        <label>2</label>
    </ligand>
</feature>
<evidence type="ECO:0000256" key="18">
    <source>
        <dbReference type="SAM" id="MobiDB-lite"/>
    </source>
</evidence>
<feature type="disulfide bond" evidence="16">
    <location>
        <begin position="394"/>
        <end position="473"/>
    </location>
</feature>
<feature type="binding site" evidence="15 17">
    <location>
        <position position="416"/>
    </location>
    <ligand>
        <name>Zn(2+)</name>
        <dbReference type="ChEBI" id="CHEBI:29105"/>
        <note>catalytic</note>
    </ligand>
</feature>
<dbReference type="InterPro" id="IPR036383">
    <property type="entry name" value="TSP1_rpt_sf"/>
</dbReference>
<dbReference type="InterPro" id="IPR010294">
    <property type="entry name" value="ADAMTS_spacer1"/>
</dbReference>
<feature type="disulfide bond" evidence="16">
    <location>
        <begin position="596"/>
        <end position="608"/>
    </location>
</feature>
<dbReference type="SUPFAM" id="SSF55486">
    <property type="entry name" value="Metalloproteases ('zincins'), catalytic domain"/>
    <property type="match status" value="1"/>
</dbReference>
<evidence type="ECO:0000313" key="23">
    <source>
        <dbReference type="Proteomes" id="UP000005226"/>
    </source>
</evidence>
<dbReference type="GO" id="GO:0004222">
    <property type="term" value="F:metalloendopeptidase activity"/>
    <property type="evidence" value="ECO:0007669"/>
    <property type="project" value="InterPro"/>
</dbReference>
<dbReference type="Gene3D" id="2.20.100.10">
    <property type="entry name" value="Thrombospondin type-1 (TSP1) repeat"/>
    <property type="match status" value="4"/>
</dbReference>
<dbReference type="KEGG" id="tru:101061361"/>
<feature type="binding site" evidence="15 17">
    <location>
        <position position="426"/>
    </location>
    <ligand>
        <name>Zn(2+)</name>
        <dbReference type="ChEBI" id="CHEBI:29105"/>
        <note>catalytic</note>
    </ligand>
</feature>
<dbReference type="PRINTS" id="PR01857">
    <property type="entry name" value="ADAMTSFAMILY"/>
</dbReference>
<evidence type="ECO:0000256" key="14">
    <source>
        <dbReference type="PIRSR" id="PIRSR613273-1"/>
    </source>
</evidence>
<feature type="binding site" evidence="15">
    <location>
        <position position="369"/>
    </location>
    <ligand>
        <name>Ca(2+)</name>
        <dbReference type="ChEBI" id="CHEBI:29108"/>
        <label>1</label>
    </ligand>
</feature>
<dbReference type="PROSITE" id="PS50092">
    <property type="entry name" value="TSP1"/>
    <property type="match status" value="4"/>
</dbReference>
<feature type="binding site" evidence="15">
    <location>
        <position position="476"/>
    </location>
    <ligand>
        <name>Ca(2+)</name>
        <dbReference type="ChEBI" id="CHEBI:29108"/>
        <label>1</label>
    </ligand>
</feature>
<dbReference type="Pfam" id="PF17771">
    <property type="entry name" value="ADAMTS_CR_2"/>
    <property type="match status" value="1"/>
</dbReference>
<keyword evidence="10" id="KW-0482">Metalloprotease</keyword>
<dbReference type="Proteomes" id="UP000005226">
    <property type="component" value="Chromosome 15"/>
</dbReference>
<dbReference type="FunFam" id="2.20.100.10:FF:000006">
    <property type="entry name" value="A disintegrin and metalloproteinase with thrombospondin motifs 1"/>
    <property type="match status" value="1"/>
</dbReference>
<keyword evidence="12 16" id="KW-1015">Disulfide bond</keyword>
<protein>
    <submittedName>
        <fullName evidence="22">ADAM metallopeptidase with thrombospondin type 1 motif, 2a</fullName>
    </submittedName>
</protein>
<feature type="disulfide bond" evidence="16">
    <location>
        <begin position="433"/>
        <end position="459"/>
    </location>
</feature>
<feature type="domain" description="Peptidase M12B" evidence="20">
    <location>
        <begin position="275"/>
        <end position="478"/>
    </location>
</feature>
<keyword evidence="4" id="KW-0645">Protease</keyword>
<feature type="domain" description="PLAC" evidence="21">
    <location>
        <begin position="1061"/>
        <end position="1099"/>
    </location>
</feature>
<evidence type="ECO:0000256" key="5">
    <source>
        <dbReference type="ARBA" id="ARBA00022723"/>
    </source>
</evidence>
<evidence type="ECO:0000256" key="6">
    <source>
        <dbReference type="ARBA" id="ARBA00022729"/>
    </source>
</evidence>
<dbReference type="InterPro" id="IPR000884">
    <property type="entry name" value="TSP1_rpt"/>
</dbReference>
<proteinExistence type="predicted"/>
<keyword evidence="23" id="KW-1185">Reference proteome</keyword>
<dbReference type="RefSeq" id="XP_011609503.1">
    <property type="nucleotide sequence ID" value="XM_011611201.2"/>
</dbReference>
<feature type="disulfide bond" evidence="16">
    <location>
        <begin position="500"/>
        <end position="525"/>
    </location>
</feature>
<reference evidence="22 23" key="1">
    <citation type="journal article" date="2011" name="Genome Biol. Evol.">
        <title>Integration of the genetic map and genome assembly of fugu facilitates insights into distinct features of genome evolution in teleosts and mammals.</title>
        <authorList>
            <person name="Kai W."/>
            <person name="Kikuchi K."/>
            <person name="Tohari S."/>
            <person name="Chew A.K."/>
            <person name="Tay A."/>
            <person name="Fujiwara A."/>
            <person name="Hosoya S."/>
            <person name="Suetake H."/>
            <person name="Naruse K."/>
            <person name="Brenner S."/>
            <person name="Suzuki Y."/>
            <person name="Venkatesh B."/>
        </authorList>
    </citation>
    <scope>NUCLEOTIDE SEQUENCE [LARGE SCALE GENOMIC DNA]</scope>
</reference>
<dbReference type="GO" id="GO:0030198">
    <property type="term" value="P:extracellular matrix organization"/>
    <property type="evidence" value="ECO:0007669"/>
    <property type="project" value="InterPro"/>
</dbReference>
<keyword evidence="2" id="KW-0964">Secreted</keyword>
<evidence type="ECO:0000256" key="11">
    <source>
        <dbReference type="ARBA" id="ARBA00023145"/>
    </source>
</evidence>
<evidence type="ECO:0000256" key="1">
    <source>
        <dbReference type="ARBA" id="ARBA00004498"/>
    </source>
</evidence>
<evidence type="ECO:0000256" key="13">
    <source>
        <dbReference type="ARBA" id="ARBA00023180"/>
    </source>
</evidence>
<dbReference type="GeneTree" id="ENSGT00940000156647"/>
<keyword evidence="11" id="KW-0865">Zymogen</keyword>
<evidence type="ECO:0000256" key="19">
    <source>
        <dbReference type="SAM" id="SignalP"/>
    </source>
</evidence>
<feature type="compositionally biased region" description="Basic and acidic residues" evidence="18">
    <location>
        <begin position="91"/>
        <end position="106"/>
    </location>
</feature>
<evidence type="ECO:0000259" key="21">
    <source>
        <dbReference type="PROSITE" id="PS50900"/>
    </source>
</evidence>
<evidence type="ECO:0000256" key="8">
    <source>
        <dbReference type="ARBA" id="ARBA00022801"/>
    </source>
</evidence>
<feature type="chain" id="PRO_5025546370" evidence="19">
    <location>
        <begin position="23"/>
        <end position="1373"/>
    </location>
</feature>
<dbReference type="FunFam" id="2.60.120.830:FF:000001">
    <property type="entry name" value="A disintegrin and metalloproteinase with thrombospondin motifs 1"/>
    <property type="match status" value="1"/>
</dbReference>
<dbReference type="SMART" id="SM00209">
    <property type="entry name" value="TSP1"/>
    <property type="match status" value="4"/>
</dbReference>
<comment type="subcellular location">
    <subcellularLocation>
        <location evidence="1">Secreted</location>
        <location evidence="1">Extracellular space</location>
        <location evidence="1">Extracellular matrix</location>
    </subcellularLocation>
</comment>
<dbReference type="GO" id="GO:0046872">
    <property type="term" value="F:metal ion binding"/>
    <property type="evidence" value="ECO:0007669"/>
    <property type="project" value="UniProtKB-KW"/>
</dbReference>
<organism evidence="22 23">
    <name type="scientific">Takifugu rubripes</name>
    <name type="common">Japanese pufferfish</name>
    <name type="synonym">Fugu rubripes</name>
    <dbReference type="NCBI Taxonomy" id="31033"/>
    <lineage>
        <taxon>Eukaryota</taxon>
        <taxon>Metazoa</taxon>
        <taxon>Chordata</taxon>
        <taxon>Craniata</taxon>
        <taxon>Vertebrata</taxon>
        <taxon>Euteleostomi</taxon>
        <taxon>Actinopterygii</taxon>
        <taxon>Neopterygii</taxon>
        <taxon>Teleostei</taxon>
        <taxon>Neoteleostei</taxon>
        <taxon>Acanthomorphata</taxon>
        <taxon>Eupercaria</taxon>
        <taxon>Tetraodontiformes</taxon>
        <taxon>Tetradontoidea</taxon>
        <taxon>Tetraodontidae</taxon>
        <taxon>Takifugu</taxon>
    </lineage>
</organism>
<evidence type="ECO:0000256" key="12">
    <source>
        <dbReference type="ARBA" id="ARBA00023157"/>
    </source>
</evidence>
<dbReference type="Pfam" id="PF00090">
    <property type="entry name" value="TSP_1"/>
    <property type="match status" value="1"/>
</dbReference>
<dbReference type="InterPro" id="IPR041645">
    <property type="entry name" value="ADAMTS_CR_2"/>
</dbReference>
<feature type="region of interest" description="Disordered" evidence="18">
    <location>
        <begin position="1352"/>
        <end position="1373"/>
    </location>
</feature>
<accession>A0A674PFR1</accession>
<feature type="disulfide bond" evidence="16">
    <location>
        <begin position="547"/>
        <end position="558"/>
    </location>
</feature>
<dbReference type="InParanoid" id="A0A674PFR1"/>